<dbReference type="GO" id="GO:0051213">
    <property type="term" value="F:dioxygenase activity"/>
    <property type="evidence" value="ECO:0007669"/>
    <property type="project" value="UniProtKB-KW"/>
</dbReference>
<dbReference type="PANTHER" id="PTHR10696">
    <property type="entry name" value="GAMMA-BUTYROBETAINE HYDROXYLASE-RELATED"/>
    <property type="match status" value="1"/>
</dbReference>
<evidence type="ECO:0000259" key="4">
    <source>
        <dbReference type="Pfam" id="PF02668"/>
    </source>
</evidence>
<keyword evidence="6" id="KW-1185">Reference proteome</keyword>
<comment type="cofactor">
    <cofactor evidence="1">
        <name>Fe(2+)</name>
        <dbReference type="ChEBI" id="CHEBI:29033"/>
    </cofactor>
</comment>
<accession>A0ABV0EG42</accession>
<organism evidence="5 6">
    <name type="scientific">Thiobacter aerophilum</name>
    <dbReference type="NCBI Taxonomy" id="3121275"/>
    <lineage>
        <taxon>Bacteria</taxon>
        <taxon>Pseudomonadati</taxon>
        <taxon>Pseudomonadota</taxon>
        <taxon>Betaproteobacteria</taxon>
        <taxon>Burkholderiales</taxon>
        <taxon>Thiobacteraceae</taxon>
        <taxon>Thiobacter</taxon>
    </lineage>
</organism>
<dbReference type="InterPro" id="IPR042098">
    <property type="entry name" value="TauD-like_sf"/>
</dbReference>
<dbReference type="Gene3D" id="3.60.130.10">
    <property type="entry name" value="Clavaminate synthase-like"/>
    <property type="match status" value="1"/>
</dbReference>
<keyword evidence="2" id="KW-0560">Oxidoreductase</keyword>
<sequence length="299" mass="33527">MAGPFDLGDETAYRAWRDAKLAAYPRSVDELVVTVGDPRQLTAAEHAAILDRCRRANMAIYVSGHLEADKALPRRLGQQFGLARLDRNLLADEDAISTLTVAEEQDGMRGEYIPYTNRPIRWHTDGYYNPPENRICGMILHCVQAAERGGENRLLDHEVVYILLRDRDPEYVRVLSEPDVMTIPARMDESGVARPAQTGPVFSVLPDSGALHMRYTARTRSIQWREGAAVRAAVAALESILAEDSPFVLTARLEPGMGLICNNVLHDRSGFDDSPARRRVIYRGRYLDRIRGTEMQPQA</sequence>
<protein>
    <submittedName>
        <fullName evidence="5">TauD/TfdA family dioxygenase</fullName>
    </submittedName>
</protein>
<keyword evidence="5" id="KW-0223">Dioxygenase</keyword>
<comment type="caution">
    <text evidence="5">The sequence shown here is derived from an EMBL/GenBank/DDBJ whole genome shotgun (WGS) entry which is preliminary data.</text>
</comment>
<dbReference type="InterPro" id="IPR003819">
    <property type="entry name" value="TauD/TfdA-like"/>
</dbReference>
<reference evidence="5 6" key="1">
    <citation type="submission" date="2024-02" db="EMBL/GenBank/DDBJ databases">
        <title>New thermophilic sulfur-oxidizing bacteria from a hot springs of the Uzon caldera (Kamchatka, Russia).</title>
        <authorList>
            <person name="Dukat A.M."/>
            <person name="Elcheninov A.G."/>
            <person name="Frolov E.N."/>
        </authorList>
    </citation>
    <scope>NUCLEOTIDE SEQUENCE [LARGE SCALE GENOMIC DNA]</scope>
    <source>
        <strain evidence="5 6">AK1</strain>
    </source>
</reference>
<evidence type="ECO:0000256" key="3">
    <source>
        <dbReference type="ARBA" id="ARBA00023194"/>
    </source>
</evidence>
<name>A0ABV0EG42_9BURK</name>
<dbReference type="EMBL" id="JBAJEX010000009">
    <property type="protein sequence ID" value="MEO1767625.1"/>
    <property type="molecule type" value="Genomic_DNA"/>
</dbReference>
<evidence type="ECO:0000313" key="6">
    <source>
        <dbReference type="Proteomes" id="UP001482231"/>
    </source>
</evidence>
<dbReference type="RefSeq" id="WP_347308738.1">
    <property type="nucleotide sequence ID" value="NZ_JBAJEX010000009.1"/>
</dbReference>
<feature type="domain" description="TauD/TfdA-like" evidence="4">
    <location>
        <begin position="33"/>
        <end position="282"/>
    </location>
</feature>
<evidence type="ECO:0000256" key="1">
    <source>
        <dbReference type="ARBA" id="ARBA00001954"/>
    </source>
</evidence>
<dbReference type="SUPFAM" id="SSF51197">
    <property type="entry name" value="Clavaminate synthase-like"/>
    <property type="match status" value="1"/>
</dbReference>
<keyword evidence="3" id="KW-0045">Antibiotic biosynthesis</keyword>
<dbReference type="Pfam" id="PF02668">
    <property type="entry name" value="TauD"/>
    <property type="match status" value="1"/>
</dbReference>
<dbReference type="Proteomes" id="UP001482231">
    <property type="component" value="Unassembled WGS sequence"/>
</dbReference>
<proteinExistence type="predicted"/>
<evidence type="ECO:0000313" key="5">
    <source>
        <dbReference type="EMBL" id="MEO1767625.1"/>
    </source>
</evidence>
<evidence type="ECO:0000256" key="2">
    <source>
        <dbReference type="ARBA" id="ARBA00023002"/>
    </source>
</evidence>
<gene>
    <name evidence="5" type="ORF">V6E02_10430</name>
</gene>
<dbReference type="PANTHER" id="PTHR10696:SF56">
    <property type="entry name" value="TAUD_TFDA-LIKE DOMAIN-CONTAINING PROTEIN"/>
    <property type="match status" value="1"/>
</dbReference>
<dbReference type="InterPro" id="IPR050411">
    <property type="entry name" value="AlphaKG_dependent_hydroxylases"/>
</dbReference>